<evidence type="ECO:0000256" key="1">
    <source>
        <dbReference type="SAM" id="MobiDB-lite"/>
    </source>
</evidence>
<evidence type="ECO:0000313" key="2">
    <source>
        <dbReference type="EMBL" id="KAK3210923.1"/>
    </source>
</evidence>
<feature type="region of interest" description="Disordered" evidence="1">
    <location>
        <begin position="1"/>
        <end position="29"/>
    </location>
</feature>
<feature type="compositionally biased region" description="Polar residues" evidence="1">
    <location>
        <begin position="246"/>
        <end position="265"/>
    </location>
</feature>
<comment type="caution">
    <text evidence="2">The sequence shown here is derived from an EMBL/GenBank/DDBJ whole genome shotgun (WGS) entry which is preliminary data.</text>
</comment>
<feature type="region of interest" description="Disordered" evidence="1">
    <location>
        <begin position="319"/>
        <end position="344"/>
    </location>
</feature>
<protein>
    <recommendedName>
        <fullName evidence="4">Retrotransposon gag domain-containing protein</fullName>
    </recommendedName>
</protein>
<dbReference type="EMBL" id="JANJYJ010000005">
    <property type="protein sequence ID" value="KAK3210923.1"/>
    <property type="molecule type" value="Genomic_DNA"/>
</dbReference>
<dbReference type="PANTHER" id="PTHR37610">
    <property type="entry name" value="CCHC-TYPE DOMAIN-CONTAINING PROTEIN"/>
    <property type="match status" value="1"/>
</dbReference>
<gene>
    <name evidence="2" type="ORF">Dsin_015629</name>
</gene>
<feature type="compositionally biased region" description="Basic residues" evidence="1">
    <location>
        <begin position="1"/>
        <end position="14"/>
    </location>
</feature>
<reference evidence="2" key="1">
    <citation type="journal article" date="2023" name="Plant J.">
        <title>Genome sequences and population genomics provide insights into the demographic history, inbreeding, and mutation load of two 'living fossil' tree species of Dipteronia.</title>
        <authorList>
            <person name="Feng Y."/>
            <person name="Comes H.P."/>
            <person name="Chen J."/>
            <person name="Zhu S."/>
            <person name="Lu R."/>
            <person name="Zhang X."/>
            <person name="Li P."/>
            <person name="Qiu J."/>
            <person name="Olsen K.M."/>
            <person name="Qiu Y."/>
        </authorList>
    </citation>
    <scope>NUCLEOTIDE SEQUENCE</scope>
    <source>
        <strain evidence="2">NBL</strain>
    </source>
</reference>
<dbReference type="PANTHER" id="PTHR37610:SF97">
    <property type="entry name" value="RETROTRANSPOSON GAG DOMAIN-CONTAINING PROTEIN"/>
    <property type="match status" value="1"/>
</dbReference>
<proteinExistence type="predicted"/>
<dbReference type="AlphaFoldDB" id="A0AAE0E658"/>
<dbReference type="Proteomes" id="UP001281410">
    <property type="component" value="Unassembled WGS sequence"/>
</dbReference>
<feature type="compositionally biased region" description="Basic residues" evidence="1">
    <location>
        <begin position="335"/>
        <end position="344"/>
    </location>
</feature>
<evidence type="ECO:0000313" key="3">
    <source>
        <dbReference type="Proteomes" id="UP001281410"/>
    </source>
</evidence>
<name>A0AAE0E658_9ROSI</name>
<feature type="compositionally biased region" description="Polar residues" evidence="1">
    <location>
        <begin position="273"/>
        <end position="284"/>
    </location>
</feature>
<feature type="region of interest" description="Disordered" evidence="1">
    <location>
        <begin position="230"/>
        <end position="288"/>
    </location>
</feature>
<organism evidence="2 3">
    <name type="scientific">Dipteronia sinensis</name>
    <dbReference type="NCBI Taxonomy" id="43782"/>
    <lineage>
        <taxon>Eukaryota</taxon>
        <taxon>Viridiplantae</taxon>
        <taxon>Streptophyta</taxon>
        <taxon>Embryophyta</taxon>
        <taxon>Tracheophyta</taxon>
        <taxon>Spermatophyta</taxon>
        <taxon>Magnoliopsida</taxon>
        <taxon>eudicotyledons</taxon>
        <taxon>Gunneridae</taxon>
        <taxon>Pentapetalae</taxon>
        <taxon>rosids</taxon>
        <taxon>malvids</taxon>
        <taxon>Sapindales</taxon>
        <taxon>Sapindaceae</taxon>
        <taxon>Hippocastanoideae</taxon>
        <taxon>Acereae</taxon>
        <taxon>Dipteronia</taxon>
    </lineage>
</organism>
<keyword evidence="3" id="KW-1185">Reference proteome</keyword>
<evidence type="ECO:0008006" key="4">
    <source>
        <dbReference type="Google" id="ProtNLM"/>
    </source>
</evidence>
<accession>A0AAE0E658</accession>
<sequence>MGRPARSKQHRRREKNGQGEGAALTDSRGRSLQLAASIGKEAVAMDDGPRRESQRERDLILKLSERERDLILAVEKNKGNFWRCKDMVLSWILNSVHSDIAESVIYAKTVAEVWNDLKERFSQGNDSRIYQILLEIVKYKQGQESVSGYYTKLKALWDELASYNNPITCSRGGLKSVAEREENERVMQFSIGLNESYATVPESILMMNPLPDTRKAHALVLQQERNVDVASKRETNSGHLAKKAAHSQQTTQASPTTRSFITQENRTSKKTLKCTSATEPTRGSNPEGAIFTTEEYNQLMALLRKQNGNDQAFVNAIGAEEKAAMDPTPTPPNPPRRKKFIFKN</sequence>